<feature type="compositionally biased region" description="Polar residues" evidence="1">
    <location>
        <begin position="37"/>
        <end position="46"/>
    </location>
</feature>
<feature type="region of interest" description="Disordered" evidence="1">
    <location>
        <begin position="200"/>
        <end position="291"/>
    </location>
</feature>
<evidence type="ECO:0000256" key="1">
    <source>
        <dbReference type="SAM" id="MobiDB-lite"/>
    </source>
</evidence>
<evidence type="ECO:0008006" key="4">
    <source>
        <dbReference type="Google" id="ProtNLM"/>
    </source>
</evidence>
<reference evidence="2 3" key="1">
    <citation type="journal article" date="2024" name="Commun. Biol.">
        <title>Comparative genomic analysis of thermophilic fungi reveals convergent evolutionary adaptations and gene losses.</title>
        <authorList>
            <person name="Steindorff A.S."/>
            <person name="Aguilar-Pontes M.V."/>
            <person name="Robinson A.J."/>
            <person name="Andreopoulos B."/>
            <person name="LaButti K."/>
            <person name="Kuo A."/>
            <person name="Mondo S."/>
            <person name="Riley R."/>
            <person name="Otillar R."/>
            <person name="Haridas S."/>
            <person name="Lipzen A."/>
            <person name="Grimwood J."/>
            <person name="Schmutz J."/>
            <person name="Clum A."/>
            <person name="Reid I.D."/>
            <person name="Moisan M.C."/>
            <person name="Butler G."/>
            <person name="Nguyen T.T.M."/>
            <person name="Dewar K."/>
            <person name="Conant G."/>
            <person name="Drula E."/>
            <person name="Henrissat B."/>
            <person name="Hansel C."/>
            <person name="Singer S."/>
            <person name="Hutchinson M.I."/>
            <person name="de Vries R.P."/>
            <person name="Natvig D.O."/>
            <person name="Powell A.J."/>
            <person name="Tsang A."/>
            <person name="Grigoriev I.V."/>
        </authorList>
    </citation>
    <scope>NUCLEOTIDE SEQUENCE [LARGE SCALE GENOMIC DNA]</scope>
    <source>
        <strain evidence="2 3">CBS 620.91</strain>
    </source>
</reference>
<organism evidence="2 3">
    <name type="scientific">Humicola insolens</name>
    <name type="common">Soft-rot fungus</name>
    <dbReference type="NCBI Taxonomy" id="85995"/>
    <lineage>
        <taxon>Eukaryota</taxon>
        <taxon>Fungi</taxon>
        <taxon>Dikarya</taxon>
        <taxon>Ascomycota</taxon>
        <taxon>Pezizomycotina</taxon>
        <taxon>Sordariomycetes</taxon>
        <taxon>Sordariomycetidae</taxon>
        <taxon>Sordariales</taxon>
        <taxon>Chaetomiaceae</taxon>
        <taxon>Mycothermus</taxon>
    </lineage>
</organism>
<sequence length="645" mass="69906">MASSSSSIHSAHTRNNTLGNTTATNGRSLLNPAPSGPISQTQTRSTHAVPVSPGLIAGPSPGRDPRPASSGHGSPPASAPHPGSRLIGDDTVGLDTPSSTDATPLVKKRKTTRGQRGVANLTPEQLERKRANDREAQRAIRERQRLRTEQLEREIAELKNTQPHRELQRERQLKEAVEAELADVKRSLAAILAIIQPILGGSNPTTATTTSAPAATQAPPPTTTHSCMTPGQTHDLPHPPLSTSTTNANPASTPTSTTSPTSAGTHAGWSSALSPVTSASAATDGHPPPEMALLNQQRHDLVHNLEIGPDRLGLSFLVSPDIKVARIQNGINGAQDSPQYRHVPMKHDWKNSSFSSIMSPMPVSPQPPSEPPPPPLYTPGLGGVPTSVPASTTDVSPRALPTFAAIPRNCPPTCPLDSLLLDFAAERRQRAIEGLPQSEILGPRYPSVSSLLNPTVAAYSHPLSRVFTDILSCFPDLSALPERVAVLYVMFLIMRWLVAPNHENFMRLPAWVRPLACQIDNPHPAWIDHIPFPRMREKMISMYEPGALPFENFFIPFTTTLSVNWPYEDALVLLADPTGDELMINPVFEQHLRDLDNWTLGPRFERAYPELAGCFNLKRDDGSRAMAGKWGLQRVGDASAWNKKL</sequence>
<dbReference type="Pfam" id="PF11905">
    <property type="entry name" value="DUF3425"/>
    <property type="match status" value="1"/>
</dbReference>
<feature type="compositionally biased region" description="Low complexity" evidence="1">
    <location>
        <begin position="200"/>
        <end position="217"/>
    </location>
</feature>
<keyword evidence="3" id="KW-1185">Reference proteome</keyword>
<evidence type="ECO:0000313" key="2">
    <source>
        <dbReference type="EMBL" id="KAL1835478.1"/>
    </source>
</evidence>
<comment type="caution">
    <text evidence="2">The sequence shown here is derived from an EMBL/GenBank/DDBJ whole genome shotgun (WGS) entry which is preliminary data.</text>
</comment>
<dbReference type="PANTHER" id="PTHR37012">
    <property type="entry name" value="B-ZIP TRANSCRIPTION FACTOR (EUROFUNG)-RELATED"/>
    <property type="match status" value="1"/>
</dbReference>
<gene>
    <name evidence="2" type="ORF">VTJ49DRAFT_6637</name>
</gene>
<dbReference type="EMBL" id="JAZGSY010000642">
    <property type="protein sequence ID" value="KAL1835478.1"/>
    <property type="molecule type" value="Genomic_DNA"/>
</dbReference>
<feature type="compositionally biased region" description="Low complexity" evidence="1">
    <location>
        <begin position="242"/>
        <end position="263"/>
    </location>
</feature>
<protein>
    <recommendedName>
        <fullName evidence="4">BZIP transcription factor</fullName>
    </recommendedName>
</protein>
<dbReference type="InterPro" id="IPR021833">
    <property type="entry name" value="DUF3425"/>
</dbReference>
<dbReference type="CDD" id="cd14688">
    <property type="entry name" value="bZIP_YAP"/>
    <property type="match status" value="1"/>
</dbReference>
<dbReference type="Proteomes" id="UP001583172">
    <property type="component" value="Unassembled WGS sequence"/>
</dbReference>
<evidence type="ECO:0000313" key="3">
    <source>
        <dbReference type="Proteomes" id="UP001583172"/>
    </source>
</evidence>
<name>A0ABR3V107_HUMIN</name>
<accession>A0ABR3V107</accession>
<feature type="compositionally biased region" description="Low complexity" evidence="1">
    <location>
        <begin position="67"/>
        <end position="84"/>
    </location>
</feature>
<dbReference type="PANTHER" id="PTHR37012:SF2">
    <property type="entry name" value="BZIP DOMAIN-CONTAINING PROTEIN-RELATED"/>
    <property type="match status" value="1"/>
</dbReference>
<feature type="compositionally biased region" description="Basic and acidic residues" evidence="1">
    <location>
        <begin position="125"/>
        <end position="138"/>
    </location>
</feature>
<proteinExistence type="predicted"/>
<feature type="compositionally biased region" description="Polar residues" evidence="1">
    <location>
        <begin position="271"/>
        <end position="281"/>
    </location>
</feature>
<feature type="region of interest" description="Disordered" evidence="1">
    <location>
        <begin position="1"/>
        <end position="138"/>
    </location>
</feature>
<feature type="compositionally biased region" description="Low complexity" evidence="1">
    <location>
        <begin position="1"/>
        <end position="27"/>
    </location>
</feature>